<dbReference type="GO" id="GO:0047487">
    <property type="term" value="F:oligogalacturonide lyase activity"/>
    <property type="evidence" value="ECO:0007669"/>
    <property type="project" value="InterPro"/>
</dbReference>
<dbReference type="InterPro" id="IPR015943">
    <property type="entry name" value="WD40/YVTN_repeat-like_dom_sf"/>
</dbReference>
<keyword evidence="2" id="KW-0732">Signal</keyword>
<evidence type="ECO:0000256" key="2">
    <source>
        <dbReference type="SAM" id="SignalP"/>
    </source>
</evidence>
<accession>Q01Z95</accession>
<dbReference type="eggNOG" id="COG0823">
    <property type="taxonomic scope" value="Bacteria"/>
</dbReference>
<dbReference type="Pfam" id="PF14583">
    <property type="entry name" value="Pectate_lyase22"/>
    <property type="match status" value="1"/>
</dbReference>
<sequence precursor="true">MLSLACRVALVAAAAVITRAAEPPKSWIDPDTGHRIVRLTDEPNSASLYFNQNGYTADGKQMVYTTPEGISVLNLETHAAKPVVKGPAQVIVTGHKTNSVFYRKGTEIFATNVDTLETRRIAQLPRRGSVATVNADETLLGGTYIEGDGQDFAGRNPPPGQSAPAAAGGQIHPLEQALNKGQMMEQRLAAHLPMAMFTINTATGEVKVIHRATDWLNHLEFSPTDPNLLMFCHEGPWHKVDRIWTIRTDNGEIKQIHHRTMAGEIFGHEFWSHDGKTIWYDLQTPRGEDFWLAGYNVETAERTWYHLQRDEWSIHFNVTLDGKLFCGDGGDPGQVAKARNGQWIYLFHPKKIVFQGELNEKDFVQPGVFQAEKLVNMSKHNYRLEPNVSFTPDQKWVVFRSNMFGATYAFAVEVEKSR</sequence>
<reference evidence="4" key="1">
    <citation type="submission" date="2006-10" db="EMBL/GenBank/DDBJ databases">
        <title>Complete sequence of Solibacter usitatus Ellin6076.</title>
        <authorList>
            <consortium name="US DOE Joint Genome Institute"/>
            <person name="Copeland A."/>
            <person name="Lucas S."/>
            <person name="Lapidus A."/>
            <person name="Barry K."/>
            <person name="Detter J.C."/>
            <person name="Glavina del Rio T."/>
            <person name="Hammon N."/>
            <person name="Israni S."/>
            <person name="Dalin E."/>
            <person name="Tice H."/>
            <person name="Pitluck S."/>
            <person name="Thompson L.S."/>
            <person name="Brettin T."/>
            <person name="Bruce D."/>
            <person name="Han C."/>
            <person name="Tapia R."/>
            <person name="Gilna P."/>
            <person name="Schmutz J."/>
            <person name="Larimer F."/>
            <person name="Land M."/>
            <person name="Hauser L."/>
            <person name="Kyrpides N."/>
            <person name="Mikhailova N."/>
            <person name="Janssen P.H."/>
            <person name="Kuske C.R."/>
            <person name="Richardson P."/>
        </authorList>
    </citation>
    <scope>NUCLEOTIDE SEQUENCE</scope>
    <source>
        <strain evidence="4">Ellin6076</strain>
    </source>
</reference>
<dbReference type="InterPro" id="IPR027946">
    <property type="entry name" value="Ogl_dom"/>
</dbReference>
<evidence type="ECO:0000259" key="3">
    <source>
        <dbReference type="Pfam" id="PF14583"/>
    </source>
</evidence>
<proteinExistence type="predicted"/>
<name>Q01Z95_SOLUE</name>
<evidence type="ECO:0000313" key="4">
    <source>
        <dbReference type="EMBL" id="ABJ85020.1"/>
    </source>
</evidence>
<gene>
    <name evidence="4" type="ordered locus">Acid_4055</name>
</gene>
<dbReference type="KEGG" id="sus:Acid_4055"/>
<dbReference type="CAZy" id="PL22">
    <property type="family name" value="Polysaccharide Lyase Family 22"/>
</dbReference>
<dbReference type="OrthoDB" id="8432779at2"/>
<organism evidence="4">
    <name type="scientific">Solibacter usitatus (strain Ellin6076)</name>
    <dbReference type="NCBI Taxonomy" id="234267"/>
    <lineage>
        <taxon>Bacteria</taxon>
        <taxon>Pseudomonadati</taxon>
        <taxon>Acidobacteriota</taxon>
        <taxon>Terriglobia</taxon>
        <taxon>Bryobacterales</taxon>
        <taxon>Solibacteraceae</taxon>
        <taxon>Candidatus Solibacter</taxon>
    </lineage>
</organism>
<dbReference type="GO" id="GO:0045490">
    <property type="term" value="P:pectin catabolic process"/>
    <property type="evidence" value="ECO:0007669"/>
    <property type="project" value="InterPro"/>
</dbReference>
<evidence type="ECO:0000256" key="1">
    <source>
        <dbReference type="SAM" id="MobiDB-lite"/>
    </source>
</evidence>
<dbReference type="SUPFAM" id="SSF82171">
    <property type="entry name" value="DPP6 N-terminal domain-like"/>
    <property type="match status" value="1"/>
</dbReference>
<dbReference type="AlphaFoldDB" id="Q01Z95"/>
<dbReference type="HOGENOM" id="CLU_610983_0_0_0"/>
<feature type="chain" id="PRO_5004163671" description="Oligogalacturonate lyase domain-containing protein" evidence="2">
    <location>
        <begin position="21"/>
        <end position="418"/>
    </location>
</feature>
<dbReference type="STRING" id="234267.Acid_4055"/>
<feature type="domain" description="Oligogalacturonate lyase" evidence="3">
    <location>
        <begin position="196"/>
        <end position="415"/>
    </location>
</feature>
<dbReference type="EMBL" id="CP000473">
    <property type="protein sequence ID" value="ABJ85020.1"/>
    <property type="molecule type" value="Genomic_DNA"/>
</dbReference>
<dbReference type="Gene3D" id="2.130.10.10">
    <property type="entry name" value="YVTN repeat-like/Quinoprotein amine dehydrogenase"/>
    <property type="match status" value="1"/>
</dbReference>
<feature type="signal peptide" evidence="2">
    <location>
        <begin position="1"/>
        <end position="20"/>
    </location>
</feature>
<protein>
    <recommendedName>
        <fullName evidence="3">Oligogalacturonate lyase domain-containing protein</fullName>
    </recommendedName>
</protein>
<feature type="region of interest" description="Disordered" evidence="1">
    <location>
        <begin position="148"/>
        <end position="168"/>
    </location>
</feature>
<dbReference type="InParanoid" id="Q01Z95"/>